<evidence type="ECO:0000313" key="2">
    <source>
        <dbReference type="Proteomes" id="UP000499080"/>
    </source>
</evidence>
<evidence type="ECO:0000313" key="1">
    <source>
        <dbReference type="EMBL" id="GBM07959.1"/>
    </source>
</evidence>
<sequence length="81" mass="9001">MVPWLSIPPYPPVPTPLTVAIPIRGLLGQAKMTGMAKEHESEAIFKNRLAALSFSNKLFAAFEMVAENIPPYKRQLRTGLH</sequence>
<name>A0A4Y2CV34_ARAVE</name>
<accession>A0A4Y2CV34</accession>
<organism evidence="1 2">
    <name type="scientific">Araneus ventricosus</name>
    <name type="common">Orbweaver spider</name>
    <name type="synonym">Epeira ventricosa</name>
    <dbReference type="NCBI Taxonomy" id="182803"/>
    <lineage>
        <taxon>Eukaryota</taxon>
        <taxon>Metazoa</taxon>
        <taxon>Ecdysozoa</taxon>
        <taxon>Arthropoda</taxon>
        <taxon>Chelicerata</taxon>
        <taxon>Arachnida</taxon>
        <taxon>Araneae</taxon>
        <taxon>Araneomorphae</taxon>
        <taxon>Entelegynae</taxon>
        <taxon>Araneoidea</taxon>
        <taxon>Araneidae</taxon>
        <taxon>Araneus</taxon>
    </lineage>
</organism>
<comment type="caution">
    <text evidence="1">The sequence shown here is derived from an EMBL/GenBank/DDBJ whole genome shotgun (WGS) entry which is preliminary data.</text>
</comment>
<dbReference type="EMBL" id="BGPR01000249">
    <property type="protein sequence ID" value="GBM07959.1"/>
    <property type="molecule type" value="Genomic_DNA"/>
</dbReference>
<protein>
    <submittedName>
        <fullName evidence="1">Uncharacterized protein</fullName>
    </submittedName>
</protein>
<reference evidence="1 2" key="1">
    <citation type="journal article" date="2019" name="Sci. Rep.">
        <title>Orb-weaving spider Araneus ventricosus genome elucidates the spidroin gene catalogue.</title>
        <authorList>
            <person name="Kono N."/>
            <person name="Nakamura H."/>
            <person name="Ohtoshi R."/>
            <person name="Moran D.A.P."/>
            <person name="Shinohara A."/>
            <person name="Yoshida Y."/>
            <person name="Fujiwara M."/>
            <person name="Mori M."/>
            <person name="Tomita M."/>
            <person name="Arakawa K."/>
        </authorList>
    </citation>
    <scope>NUCLEOTIDE SEQUENCE [LARGE SCALE GENOMIC DNA]</scope>
</reference>
<keyword evidence="2" id="KW-1185">Reference proteome</keyword>
<gene>
    <name evidence="1" type="ORF">AVEN_232395_1</name>
</gene>
<proteinExistence type="predicted"/>
<dbReference type="Proteomes" id="UP000499080">
    <property type="component" value="Unassembled WGS sequence"/>
</dbReference>
<dbReference type="AlphaFoldDB" id="A0A4Y2CV34"/>